<dbReference type="CDD" id="cd11386">
    <property type="entry name" value="MCP_signal"/>
    <property type="match status" value="1"/>
</dbReference>
<dbReference type="PROSITE" id="PS50111">
    <property type="entry name" value="CHEMOTAXIS_TRANSDUC_2"/>
    <property type="match status" value="1"/>
</dbReference>
<dbReference type="SMART" id="SM00283">
    <property type="entry name" value="MA"/>
    <property type="match status" value="1"/>
</dbReference>
<evidence type="ECO:0000256" key="7">
    <source>
        <dbReference type="ARBA" id="ARBA00023136"/>
    </source>
</evidence>
<keyword evidence="7 11" id="KW-0472">Membrane</keyword>
<dbReference type="Gene3D" id="1.10.287.950">
    <property type="entry name" value="Methyl-accepting chemotaxis protein"/>
    <property type="match status" value="1"/>
</dbReference>
<evidence type="ECO:0000256" key="4">
    <source>
        <dbReference type="ARBA" id="ARBA00022500"/>
    </source>
</evidence>
<keyword evidence="3" id="KW-0488">Methylation</keyword>
<sequence length="581" mass="63093">MKIKHQLLLLGSLSLLAILAVLGTSTYFARTTDNLSNAVTQLGQLEVTLLNLRRNEKDFLLRKDEKYLDKFNTNAGLFNEQKSALEQTLEASNVPLPNQLDRELADYRSAFTNLVAAYKTLGLTPNDGIMGQFKQELDRHQRNNLTLSLIELENAVLTGSTLSLNKSGIAPLDRLGQETLTQRSIIGFKYDQGLLGETRSRSHSIESDFKAFNQTVHNALDQAIATLTTIKWVISGGLIFAIVALIGIILRSISRDVDTLQTNISTIARTNDLTTHVPSEGKNEIASIGRAVNSLLDSFRALVADTQQQSSQLKHSSSNMSSELQLVVEQFHSQSDHTNSMAASVQQMVTTIDEISQTTHKAADVVNQAADNSQQSRTFVDDTVSNIQSLSAVLAESNDEIRSLSDHVGKIGGAVHIIQDIAEQTNLLALNAAIEAARAGEQGRGFAVVADEVRALASRTHQSTEEITNLVTAIQSQMTTVVDDIEQCNTQGAATLSASAKLDTALQQISTDMSEIQANSEQIAAAIEEQGIVMNQVGESITELNEISTDNMSNANACIEEVQKVSGQTQHMDDVVSGYKI</sequence>
<dbReference type="RefSeq" id="WP_353499412.1">
    <property type="nucleotide sequence ID" value="NZ_CP115921.1"/>
</dbReference>
<dbReference type="GO" id="GO:0006935">
    <property type="term" value="P:chemotaxis"/>
    <property type="evidence" value="ECO:0007669"/>
    <property type="project" value="UniProtKB-KW"/>
</dbReference>
<dbReference type="FunFam" id="1.10.287.950:FF:000001">
    <property type="entry name" value="Methyl-accepting chemotaxis sensory transducer"/>
    <property type="match status" value="1"/>
</dbReference>
<dbReference type="InterPro" id="IPR003660">
    <property type="entry name" value="HAMP_dom"/>
</dbReference>
<comment type="similarity">
    <text evidence="9">Belongs to the methyl-accepting chemotaxis (MCP) protein family.</text>
</comment>
<evidence type="ECO:0000256" key="5">
    <source>
        <dbReference type="ARBA" id="ARBA00022692"/>
    </source>
</evidence>
<comment type="subcellular location">
    <subcellularLocation>
        <location evidence="1">Cell membrane</location>
        <topology evidence="1">Multi-pass membrane protein</topology>
    </subcellularLocation>
</comment>
<evidence type="ECO:0000256" key="2">
    <source>
        <dbReference type="ARBA" id="ARBA00022475"/>
    </source>
</evidence>
<name>A0AAU8BPP1_9VIBR</name>
<dbReference type="GO" id="GO:0007165">
    <property type="term" value="P:signal transduction"/>
    <property type="evidence" value="ECO:0007669"/>
    <property type="project" value="UniProtKB-KW"/>
</dbReference>
<evidence type="ECO:0000259" key="12">
    <source>
        <dbReference type="PROSITE" id="PS50111"/>
    </source>
</evidence>
<dbReference type="PANTHER" id="PTHR32089">
    <property type="entry name" value="METHYL-ACCEPTING CHEMOTAXIS PROTEIN MCPB"/>
    <property type="match status" value="1"/>
</dbReference>
<dbReference type="Pfam" id="PF00015">
    <property type="entry name" value="MCPsignal"/>
    <property type="match status" value="1"/>
</dbReference>
<dbReference type="InterPro" id="IPR032255">
    <property type="entry name" value="HBM"/>
</dbReference>
<dbReference type="PROSITE" id="PS50885">
    <property type="entry name" value="HAMP"/>
    <property type="match status" value="1"/>
</dbReference>
<evidence type="ECO:0000313" key="14">
    <source>
        <dbReference type="EMBL" id="XCD18265.1"/>
    </source>
</evidence>
<dbReference type="PANTHER" id="PTHR32089:SF39">
    <property type="entry name" value="METHYL-ACCEPTING CHEMOTAXIS PROTEIN HLYB"/>
    <property type="match status" value="1"/>
</dbReference>
<keyword evidence="6 11" id="KW-1133">Transmembrane helix</keyword>
<feature type="domain" description="Methyl-accepting transducer" evidence="12">
    <location>
        <begin position="309"/>
        <end position="545"/>
    </location>
</feature>
<accession>A0AAU8BPP1</accession>
<evidence type="ECO:0000256" key="9">
    <source>
        <dbReference type="ARBA" id="ARBA00029447"/>
    </source>
</evidence>
<dbReference type="SMART" id="SM00304">
    <property type="entry name" value="HAMP"/>
    <property type="match status" value="1"/>
</dbReference>
<evidence type="ECO:0000256" key="10">
    <source>
        <dbReference type="PROSITE-ProRule" id="PRU00284"/>
    </source>
</evidence>
<dbReference type="SMART" id="SM01358">
    <property type="entry name" value="HBM"/>
    <property type="match status" value="1"/>
</dbReference>
<reference evidence="14" key="1">
    <citation type="submission" date="2023-01" db="EMBL/GenBank/DDBJ databases">
        <title>Vibrio sp. CB1-14 genome sequencing.</title>
        <authorList>
            <person name="Otstavnykh N."/>
            <person name="Isaeva M."/>
            <person name="Meleshko D."/>
        </authorList>
    </citation>
    <scope>NUCLEOTIDE SEQUENCE</scope>
    <source>
        <strain evidence="14">CB1-14</strain>
    </source>
</reference>
<keyword evidence="4" id="KW-0145">Chemotaxis</keyword>
<keyword evidence="5 11" id="KW-0812">Transmembrane</keyword>
<keyword evidence="2" id="KW-1003">Cell membrane</keyword>
<dbReference type="GO" id="GO:0005886">
    <property type="term" value="C:plasma membrane"/>
    <property type="evidence" value="ECO:0007669"/>
    <property type="project" value="UniProtKB-SubCell"/>
</dbReference>
<gene>
    <name evidence="14" type="ORF">PG915_23655</name>
</gene>
<evidence type="ECO:0000256" key="8">
    <source>
        <dbReference type="ARBA" id="ARBA00023224"/>
    </source>
</evidence>
<evidence type="ECO:0000256" key="11">
    <source>
        <dbReference type="SAM" id="Phobius"/>
    </source>
</evidence>
<protein>
    <submittedName>
        <fullName evidence="14">Methyl-accepting chemotaxis protein</fullName>
    </submittedName>
</protein>
<keyword evidence="8 10" id="KW-0807">Transducer</keyword>
<evidence type="ECO:0000256" key="1">
    <source>
        <dbReference type="ARBA" id="ARBA00004651"/>
    </source>
</evidence>
<organism evidence="14">
    <name type="scientific">Vibrio chaetopteri</name>
    <dbReference type="NCBI Taxonomy" id="3016528"/>
    <lineage>
        <taxon>Bacteria</taxon>
        <taxon>Pseudomonadati</taxon>
        <taxon>Pseudomonadota</taxon>
        <taxon>Gammaproteobacteria</taxon>
        <taxon>Vibrionales</taxon>
        <taxon>Vibrionaceae</taxon>
        <taxon>Vibrio</taxon>
    </lineage>
</organism>
<dbReference type="SUPFAM" id="SSF58104">
    <property type="entry name" value="Methyl-accepting chemotaxis protein (MCP) signaling domain"/>
    <property type="match status" value="1"/>
</dbReference>
<dbReference type="AlphaFoldDB" id="A0AAU8BPP1"/>
<dbReference type="EMBL" id="CP115921">
    <property type="protein sequence ID" value="XCD18265.1"/>
    <property type="molecule type" value="Genomic_DNA"/>
</dbReference>
<dbReference type="InterPro" id="IPR004089">
    <property type="entry name" value="MCPsignal_dom"/>
</dbReference>
<dbReference type="KEGG" id="vck:PG915_23655"/>
<evidence type="ECO:0000259" key="13">
    <source>
        <dbReference type="PROSITE" id="PS50885"/>
    </source>
</evidence>
<proteinExistence type="inferred from homology"/>
<dbReference type="Pfam" id="PF00672">
    <property type="entry name" value="HAMP"/>
    <property type="match status" value="1"/>
</dbReference>
<evidence type="ECO:0000256" key="3">
    <source>
        <dbReference type="ARBA" id="ARBA00022481"/>
    </source>
</evidence>
<feature type="transmembrane region" description="Helical" evidence="11">
    <location>
        <begin position="232"/>
        <end position="250"/>
    </location>
</feature>
<feature type="domain" description="HAMP" evidence="13">
    <location>
        <begin position="251"/>
        <end position="304"/>
    </location>
</feature>
<evidence type="ECO:0000256" key="6">
    <source>
        <dbReference type="ARBA" id="ARBA00022989"/>
    </source>
</evidence>